<protein>
    <submittedName>
        <fullName evidence="6">S9 family peptidase</fullName>
    </submittedName>
</protein>
<dbReference type="OrthoDB" id="9801421at2"/>
<comment type="caution">
    <text evidence="6">The sequence shown here is derived from an EMBL/GenBank/DDBJ whole genome shotgun (WGS) entry which is preliminary data.</text>
</comment>
<accession>A0A541BAY9</accession>
<evidence type="ECO:0000256" key="2">
    <source>
        <dbReference type="ARBA" id="ARBA00022801"/>
    </source>
</evidence>
<evidence type="ECO:0000256" key="1">
    <source>
        <dbReference type="ARBA" id="ARBA00022670"/>
    </source>
</evidence>
<reference evidence="6 7" key="1">
    <citation type="submission" date="2019-06" db="EMBL/GenBank/DDBJ databases">
        <title>Rhodococcus spaelei sp. nov., isolated from a cave.</title>
        <authorList>
            <person name="Lee S.D."/>
        </authorList>
    </citation>
    <scope>NUCLEOTIDE SEQUENCE [LARGE SCALE GENOMIC DNA]</scope>
    <source>
        <strain evidence="6 7">C9-5</strain>
    </source>
</reference>
<dbReference type="Proteomes" id="UP000316256">
    <property type="component" value="Unassembled WGS sequence"/>
</dbReference>
<dbReference type="PRINTS" id="PR00862">
    <property type="entry name" value="PROLIGOPTASE"/>
</dbReference>
<dbReference type="PANTHER" id="PTHR42881:SF13">
    <property type="entry name" value="PROLYL ENDOPEPTIDASE"/>
    <property type="match status" value="1"/>
</dbReference>
<keyword evidence="1" id="KW-0645">Protease</keyword>
<dbReference type="InterPro" id="IPR051167">
    <property type="entry name" value="Prolyl_oligopep/macrocyclase"/>
</dbReference>
<keyword evidence="3" id="KW-0720">Serine protease</keyword>
<feature type="domain" description="Peptidase S9A N-terminal" evidence="5">
    <location>
        <begin position="6"/>
        <end position="226"/>
    </location>
</feature>
<keyword evidence="7" id="KW-1185">Reference proteome</keyword>
<dbReference type="InterPro" id="IPR023302">
    <property type="entry name" value="Pept_S9A_N"/>
</dbReference>
<dbReference type="PANTHER" id="PTHR42881">
    <property type="entry name" value="PROLYL ENDOPEPTIDASE"/>
    <property type="match status" value="1"/>
</dbReference>
<dbReference type="AlphaFoldDB" id="A0A541BAY9"/>
<evidence type="ECO:0000256" key="3">
    <source>
        <dbReference type="ARBA" id="ARBA00022825"/>
    </source>
</evidence>
<evidence type="ECO:0000313" key="6">
    <source>
        <dbReference type="EMBL" id="TQF69398.1"/>
    </source>
</evidence>
<dbReference type="GO" id="GO:0006508">
    <property type="term" value="P:proteolysis"/>
    <property type="evidence" value="ECO:0007669"/>
    <property type="project" value="UniProtKB-KW"/>
</dbReference>
<sequence>MASDPNDPHLWLEDVTGETALDWVRARNDRTVAEFADTPAFTDLRDRIRAVFDTDARIPYVRRRGAYLYNYWRDADHVRGLWRRTSMDSYRTDSPDWEILVDLDAVAAAEGENWVWSGAQVLRTEDDADQTRALISMSRGGADAVVIREFDLIRRDFVAVDDGGFVLPEAKTDIDWIDLDTVYVGTDTGLDSLTDSGYPRIAARWRRGTDVRDADVVFEGEHTDVAVSAWHDRTPGFERDFAERAIDFYSTERYEITRDGTLIRLDAPEDARVSAHREWLLIRTRSPWTVDGTTHPAGTLLAARYADYVAGSRDLTVLFAPDPHTSLEQYVWTRNHLLLVTLSDVQTRMRVLTPGPDGWTDTPLDDIGEFASTDVLDVDPTSSDEFFLNSSGYLTPATLLHGYVGEPVEELKQAPSFFDATNLSVAQHFATSDDGTAIPYFVVRRDGTGPGPTLLYGYGGFENSMLPGYSGAMGLGWLERGGTYVVANIRGGGEYGPDWHTQALKAGRHKAFEDFAAVARDLVARGVTTAAQLGAQGGSNGGLLMGVMLTRYPELFGAIVCQVPLLDMRRYHLLLAGASWMAEYGDPDDPDQWEFISKYSPYQNTDPDRAYPPVLIATSTRDDRVHPGHARKMAALLEEQGHRAWYYENIEGGHGGAADNAQLAFKSALTYTFLWEVLGG</sequence>
<dbReference type="Pfam" id="PF00326">
    <property type="entry name" value="Peptidase_S9"/>
    <property type="match status" value="1"/>
</dbReference>
<feature type="domain" description="Peptidase S9 prolyl oligopeptidase catalytic" evidence="4">
    <location>
        <begin position="477"/>
        <end position="679"/>
    </location>
</feature>
<organism evidence="6 7">
    <name type="scientific">Rhodococcus spelaei</name>
    <dbReference type="NCBI Taxonomy" id="2546320"/>
    <lineage>
        <taxon>Bacteria</taxon>
        <taxon>Bacillati</taxon>
        <taxon>Actinomycetota</taxon>
        <taxon>Actinomycetes</taxon>
        <taxon>Mycobacteriales</taxon>
        <taxon>Nocardiaceae</taxon>
        <taxon>Rhodococcus</taxon>
    </lineage>
</organism>
<gene>
    <name evidence="6" type="ORF">FK531_11775</name>
</gene>
<dbReference type="GO" id="GO:0005829">
    <property type="term" value="C:cytosol"/>
    <property type="evidence" value="ECO:0007669"/>
    <property type="project" value="TreeGrafter"/>
</dbReference>
<dbReference type="RefSeq" id="WP_142099411.1">
    <property type="nucleotide sequence ID" value="NZ_VIGH01000004.1"/>
</dbReference>
<proteinExistence type="predicted"/>
<dbReference type="SUPFAM" id="SSF50993">
    <property type="entry name" value="Peptidase/esterase 'gauge' domain"/>
    <property type="match status" value="1"/>
</dbReference>
<dbReference type="InterPro" id="IPR002470">
    <property type="entry name" value="Peptidase_S9A"/>
</dbReference>
<dbReference type="SUPFAM" id="SSF53474">
    <property type="entry name" value="alpha/beta-Hydrolases"/>
    <property type="match status" value="1"/>
</dbReference>
<keyword evidence="2" id="KW-0378">Hydrolase</keyword>
<evidence type="ECO:0000259" key="5">
    <source>
        <dbReference type="Pfam" id="PF02897"/>
    </source>
</evidence>
<dbReference type="InterPro" id="IPR001375">
    <property type="entry name" value="Peptidase_S9_cat"/>
</dbReference>
<dbReference type="Gene3D" id="3.40.50.1820">
    <property type="entry name" value="alpha/beta hydrolase"/>
    <property type="match status" value="1"/>
</dbReference>
<name>A0A541BAY9_9NOCA</name>
<dbReference type="GO" id="GO:0004252">
    <property type="term" value="F:serine-type endopeptidase activity"/>
    <property type="evidence" value="ECO:0007669"/>
    <property type="project" value="InterPro"/>
</dbReference>
<dbReference type="EMBL" id="VIGH01000004">
    <property type="protein sequence ID" value="TQF69398.1"/>
    <property type="molecule type" value="Genomic_DNA"/>
</dbReference>
<dbReference type="GO" id="GO:0070012">
    <property type="term" value="F:oligopeptidase activity"/>
    <property type="evidence" value="ECO:0007669"/>
    <property type="project" value="TreeGrafter"/>
</dbReference>
<dbReference type="Pfam" id="PF02897">
    <property type="entry name" value="Peptidase_S9_N"/>
    <property type="match status" value="1"/>
</dbReference>
<evidence type="ECO:0000313" key="7">
    <source>
        <dbReference type="Proteomes" id="UP000316256"/>
    </source>
</evidence>
<dbReference type="InterPro" id="IPR029058">
    <property type="entry name" value="AB_hydrolase_fold"/>
</dbReference>
<dbReference type="Gene3D" id="2.130.10.120">
    <property type="entry name" value="Prolyl oligopeptidase, N-terminal domain"/>
    <property type="match status" value="1"/>
</dbReference>
<evidence type="ECO:0000259" key="4">
    <source>
        <dbReference type="Pfam" id="PF00326"/>
    </source>
</evidence>